<reference evidence="11 12" key="1">
    <citation type="journal article" date="2016" name="Nat. Commun.">
        <title>Thousands of microbial genomes shed light on interconnected biogeochemical processes in an aquifer system.</title>
        <authorList>
            <person name="Anantharaman K."/>
            <person name="Brown C.T."/>
            <person name="Hug L.A."/>
            <person name="Sharon I."/>
            <person name="Castelle C.J."/>
            <person name="Probst A.J."/>
            <person name="Thomas B.C."/>
            <person name="Singh A."/>
            <person name="Wilkins M.J."/>
            <person name="Karaoz U."/>
            <person name="Brodie E.L."/>
            <person name="Williams K.H."/>
            <person name="Hubbard S.S."/>
            <person name="Banfield J.F."/>
        </authorList>
    </citation>
    <scope>NUCLEOTIDE SEQUENCE [LARGE SCALE GENOMIC DNA]</scope>
</reference>
<keyword evidence="8" id="KW-0030">Aminoacyl-tRNA synthetase</keyword>
<dbReference type="InterPro" id="IPR000086">
    <property type="entry name" value="NUDIX_hydrolase_dom"/>
</dbReference>
<dbReference type="AlphaFoldDB" id="A0A1F7UPW5"/>
<evidence type="ECO:0000256" key="5">
    <source>
        <dbReference type="ARBA" id="ARBA00022801"/>
    </source>
</evidence>
<keyword evidence="6" id="KW-0067">ATP-binding</keyword>
<dbReference type="SUPFAM" id="SSF47323">
    <property type="entry name" value="Anticodon-binding domain of a subclass of class I aminoacyl-tRNA synthetases"/>
    <property type="match status" value="1"/>
</dbReference>
<comment type="similarity">
    <text evidence="1">Belongs to the class-I aminoacyl-tRNA synthetase family.</text>
</comment>
<evidence type="ECO:0000256" key="7">
    <source>
        <dbReference type="ARBA" id="ARBA00022917"/>
    </source>
</evidence>
<dbReference type="PANTHER" id="PTHR43740">
    <property type="entry name" value="LEUCYL-TRNA SYNTHETASE"/>
    <property type="match status" value="1"/>
</dbReference>
<dbReference type="GO" id="GO:0002161">
    <property type="term" value="F:aminoacyl-tRNA deacylase activity"/>
    <property type="evidence" value="ECO:0007669"/>
    <property type="project" value="InterPro"/>
</dbReference>
<dbReference type="FunFam" id="1.10.730.10:FF:000002">
    <property type="entry name" value="Leucine--tRNA ligase"/>
    <property type="match status" value="1"/>
</dbReference>
<dbReference type="Gene3D" id="3.10.20.590">
    <property type="match status" value="1"/>
</dbReference>
<dbReference type="GO" id="GO:0005829">
    <property type="term" value="C:cytosol"/>
    <property type="evidence" value="ECO:0007669"/>
    <property type="project" value="TreeGrafter"/>
</dbReference>
<dbReference type="EC" id="6.1.1.4" evidence="2"/>
<dbReference type="PROSITE" id="PS00893">
    <property type="entry name" value="NUDIX_BOX"/>
    <property type="match status" value="1"/>
</dbReference>
<dbReference type="STRING" id="1802399.A3E39_01770"/>
<proteinExistence type="inferred from homology"/>
<evidence type="ECO:0000256" key="6">
    <source>
        <dbReference type="ARBA" id="ARBA00022840"/>
    </source>
</evidence>
<sequence length="747" mass="84918">KTQQVNWIGKSDGAHVDFKIREPGTGNREPSVSVRVFTTRPDTLFGATYMVLAPEHELVQRWIHEGKITNAREVNAYRETTSKKTEMERQAEGKEKTGVVLEGVAATNPATGKEIPVWIADYVLVGYGTGAIMAVPAHDERDFEFARQYGLPVRQVVARYFVDKVGKDAIRSDKPTVRRQTIYVIVKHWSEDKYLCLDWEKFGWHSGIIGGIEEGEDPVKAAEREIIEETGYQHVRFVKYLTGEIHNHFFAGHKDQNRYAVGRGILFELENDAWEKPNEEDTKNHRAVWVDRNDMPSFLNLGNFQYMWKFVDGGSECFTDEGVAIHSDLLNDLQTAEAKEKMIVWLEEKGLGERATTYRLRDWVFSRQRYWGEPIPIVICKTCGYVPVPEDQLPVLLPDVESYQPTDTGESPLSKIRSWVEVRCPNCGGDAERETDTMPNWAGSSWYFLRYCDPKNDSAFADPEKLKYWMPVDLYDGGMEHTTLHLLYSRFWHKFLWDIGAVPKEVGPEPYARRRSHGLVLAQGGEKMSKSKGNVVNPDEIVEQYGADVFRVYEMFMGPFDQPVPWDMNGIEGVRRFLDKAWKLFSGSSLPSVTPNLETLYHKTVKKVSDDIESLSFNTAVSQLMILTNAFVEVGGVPKEFQEGYLKVLAPFAPHIAEELWRDHGHDTSIHVSAWPTHDASKIVASSFELVIQVNGKVRDRFNVPTDISEEDAKAKALASENVKKHLGDKSPSKVIYVKGRLVTIAT</sequence>
<dbReference type="Proteomes" id="UP000176603">
    <property type="component" value="Unassembled WGS sequence"/>
</dbReference>
<dbReference type="CDD" id="cd07958">
    <property type="entry name" value="Anticodon_Ia_Leu_BEm"/>
    <property type="match status" value="1"/>
</dbReference>
<dbReference type="PROSITE" id="PS51462">
    <property type="entry name" value="NUDIX"/>
    <property type="match status" value="1"/>
</dbReference>
<dbReference type="InterPro" id="IPR002302">
    <property type="entry name" value="Leu-tRNA-ligase"/>
</dbReference>
<evidence type="ECO:0000259" key="10">
    <source>
        <dbReference type="PROSITE" id="PS51462"/>
    </source>
</evidence>
<dbReference type="Gene3D" id="3.40.50.620">
    <property type="entry name" value="HUPs"/>
    <property type="match status" value="1"/>
</dbReference>
<dbReference type="GO" id="GO:0004823">
    <property type="term" value="F:leucine-tRNA ligase activity"/>
    <property type="evidence" value="ECO:0007669"/>
    <property type="project" value="UniProtKB-EC"/>
</dbReference>
<dbReference type="Pfam" id="PF00133">
    <property type="entry name" value="tRNA-synt_1"/>
    <property type="match status" value="1"/>
</dbReference>
<keyword evidence="4" id="KW-0547">Nucleotide-binding</keyword>
<dbReference type="InterPro" id="IPR015797">
    <property type="entry name" value="NUDIX_hydrolase-like_dom_sf"/>
</dbReference>
<keyword evidence="7" id="KW-0648">Protein biosynthesis</keyword>
<protein>
    <recommendedName>
        <fullName evidence="2">leucine--tRNA ligase</fullName>
        <ecNumber evidence="2">6.1.1.4</ecNumber>
    </recommendedName>
</protein>
<dbReference type="Pfam" id="PF00293">
    <property type="entry name" value="NUDIX"/>
    <property type="match status" value="1"/>
</dbReference>
<dbReference type="InterPro" id="IPR013155">
    <property type="entry name" value="M/V/L/I-tRNA-synth_anticd-bd"/>
</dbReference>
<name>A0A1F7UPW5_9BACT</name>
<evidence type="ECO:0000256" key="4">
    <source>
        <dbReference type="ARBA" id="ARBA00022741"/>
    </source>
</evidence>
<dbReference type="EMBL" id="MGEH01000002">
    <property type="protein sequence ID" value="OGL79737.1"/>
    <property type="molecule type" value="Genomic_DNA"/>
</dbReference>
<feature type="domain" description="Nudix hydrolase" evidence="10">
    <location>
        <begin position="124"/>
        <end position="312"/>
    </location>
</feature>
<dbReference type="InterPro" id="IPR009008">
    <property type="entry name" value="Val/Leu/Ile-tRNA-synth_edit"/>
</dbReference>
<dbReference type="Gene3D" id="3.90.740.10">
    <property type="entry name" value="Valyl/Leucyl/Isoleucyl-tRNA synthetase, editing domain"/>
    <property type="match status" value="1"/>
</dbReference>
<feature type="non-terminal residue" evidence="11">
    <location>
        <position position="1"/>
    </location>
</feature>
<evidence type="ECO:0000256" key="1">
    <source>
        <dbReference type="ARBA" id="ARBA00005594"/>
    </source>
</evidence>
<evidence type="ECO:0000313" key="12">
    <source>
        <dbReference type="Proteomes" id="UP000176603"/>
    </source>
</evidence>
<comment type="catalytic activity">
    <reaction evidence="9">
        <text>tRNA(Leu) + L-leucine + ATP = L-leucyl-tRNA(Leu) + AMP + diphosphate</text>
        <dbReference type="Rhea" id="RHEA:11688"/>
        <dbReference type="Rhea" id="RHEA-COMP:9613"/>
        <dbReference type="Rhea" id="RHEA-COMP:9622"/>
        <dbReference type="ChEBI" id="CHEBI:30616"/>
        <dbReference type="ChEBI" id="CHEBI:33019"/>
        <dbReference type="ChEBI" id="CHEBI:57427"/>
        <dbReference type="ChEBI" id="CHEBI:78442"/>
        <dbReference type="ChEBI" id="CHEBI:78494"/>
        <dbReference type="ChEBI" id="CHEBI:456215"/>
        <dbReference type="EC" id="6.1.1.4"/>
    </reaction>
</comment>
<evidence type="ECO:0000256" key="9">
    <source>
        <dbReference type="ARBA" id="ARBA00047469"/>
    </source>
</evidence>
<dbReference type="InterPro" id="IPR002300">
    <property type="entry name" value="aa-tRNA-synth_Ia"/>
</dbReference>
<dbReference type="Pfam" id="PF13603">
    <property type="entry name" value="tRNA-synt_1_2"/>
    <property type="match status" value="1"/>
</dbReference>
<gene>
    <name evidence="11" type="ORF">A3E39_01770</name>
</gene>
<dbReference type="PRINTS" id="PR00985">
    <property type="entry name" value="TRNASYNTHLEU"/>
</dbReference>
<dbReference type="GO" id="GO:0005524">
    <property type="term" value="F:ATP binding"/>
    <property type="evidence" value="ECO:0007669"/>
    <property type="project" value="UniProtKB-KW"/>
</dbReference>
<dbReference type="SUPFAM" id="SSF55811">
    <property type="entry name" value="Nudix"/>
    <property type="match status" value="1"/>
</dbReference>
<dbReference type="InterPro" id="IPR014729">
    <property type="entry name" value="Rossmann-like_a/b/a_fold"/>
</dbReference>
<evidence type="ECO:0000313" key="11">
    <source>
        <dbReference type="EMBL" id="OGL79737.1"/>
    </source>
</evidence>
<evidence type="ECO:0000256" key="8">
    <source>
        <dbReference type="ARBA" id="ARBA00023146"/>
    </source>
</evidence>
<dbReference type="PANTHER" id="PTHR43740:SF2">
    <property type="entry name" value="LEUCINE--TRNA LIGASE, MITOCHONDRIAL"/>
    <property type="match status" value="1"/>
</dbReference>
<dbReference type="FunFam" id="3.40.50.620:FF:000056">
    <property type="entry name" value="Leucine--tRNA ligase"/>
    <property type="match status" value="1"/>
</dbReference>
<dbReference type="Pfam" id="PF08264">
    <property type="entry name" value="Anticodon_1"/>
    <property type="match status" value="1"/>
</dbReference>
<evidence type="ECO:0000256" key="2">
    <source>
        <dbReference type="ARBA" id="ARBA00013164"/>
    </source>
</evidence>
<dbReference type="InterPro" id="IPR025709">
    <property type="entry name" value="Leu_tRNA-synth_edit"/>
</dbReference>
<keyword evidence="3" id="KW-0436">Ligase</keyword>
<dbReference type="Gene3D" id="1.10.730.10">
    <property type="entry name" value="Isoleucyl-tRNA Synthetase, Domain 1"/>
    <property type="match status" value="1"/>
</dbReference>
<comment type="caution">
    <text evidence="11">The sequence shown here is derived from an EMBL/GenBank/DDBJ whole genome shotgun (WGS) entry which is preliminary data.</text>
</comment>
<evidence type="ECO:0000256" key="3">
    <source>
        <dbReference type="ARBA" id="ARBA00022598"/>
    </source>
</evidence>
<dbReference type="SUPFAM" id="SSF50677">
    <property type="entry name" value="ValRS/IleRS/LeuRS editing domain"/>
    <property type="match status" value="1"/>
</dbReference>
<organism evidence="11 12">
    <name type="scientific">Candidatus Uhrbacteria bacterium RIFCSPHIGHO2_12_FULL_60_25</name>
    <dbReference type="NCBI Taxonomy" id="1802399"/>
    <lineage>
        <taxon>Bacteria</taxon>
        <taxon>Candidatus Uhriibacteriota</taxon>
    </lineage>
</organism>
<keyword evidence="5" id="KW-0378">Hydrolase</keyword>
<dbReference type="InterPro" id="IPR009080">
    <property type="entry name" value="tRNAsynth_Ia_anticodon-bd"/>
</dbReference>
<dbReference type="SUPFAM" id="SSF52374">
    <property type="entry name" value="Nucleotidylyl transferase"/>
    <property type="match status" value="1"/>
</dbReference>
<dbReference type="GO" id="GO:0006429">
    <property type="term" value="P:leucyl-tRNA aminoacylation"/>
    <property type="evidence" value="ECO:0007669"/>
    <property type="project" value="InterPro"/>
</dbReference>
<dbReference type="InterPro" id="IPR020084">
    <property type="entry name" value="NUDIX_hydrolase_CS"/>
</dbReference>
<accession>A0A1F7UPW5</accession>